<keyword evidence="4" id="KW-1185">Reference proteome</keyword>
<organism evidence="3 4">
    <name type="scientific">Vibrio rumoiensis</name>
    <dbReference type="NCBI Taxonomy" id="76258"/>
    <lineage>
        <taxon>Bacteria</taxon>
        <taxon>Pseudomonadati</taxon>
        <taxon>Pseudomonadota</taxon>
        <taxon>Gammaproteobacteria</taxon>
        <taxon>Vibrionales</taxon>
        <taxon>Vibrionaceae</taxon>
        <taxon>Vibrio</taxon>
    </lineage>
</organism>
<feature type="domain" description="Cas12f1-like TNB" evidence="2">
    <location>
        <begin position="389"/>
        <end position="457"/>
    </location>
</feature>
<evidence type="ECO:0000256" key="1">
    <source>
        <dbReference type="ARBA" id="ARBA00023125"/>
    </source>
</evidence>
<proteinExistence type="predicted"/>
<dbReference type="EMBL" id="JBIHSN010000002">
    <property type="protein sequence ID" value="MFH0264297.1"/>
    <property type="molecule type" value="Genomic_DNA"/>
</dbReference>
<dbReference type="Pfam" id="PF07282">
    <property type="entry name" value="Cas12f1-like_TNB"/>
    <property type="match status" value="1"/>
</dbReference>
<sequence length="493" mass="56690">MPKTRPPKGKNVCIKTYRFELHNLSNKKKKTLLQTFKQSEMAYYKVLSNCEQDAKALLKMESKVERKKGLINIRKKLQSLVRPLPFGSALKASTIESVLAQVSSYVELTLSGQEASFHTTLPDIIDYNHWLNELCLSSDEEIETEARNNLTSLRNPRHRPLTFEKYRISDGFMINRDDKGRLFAFLNLWSAKDKRAEPLELDMIDTRENKRVKCKTSTGMLVPLSCSPTQLNALEQGQAKVAKLIATADERFFLMVSVTFYIKKRSPETVMGIDRGIKEIAAYSVRDPISGAIIFTGSCTGKHLKKHQQIYEEKQKNNQKLGKRFIDAYSNYTINLMHHLANEITDIADKYNCQVVLENLSNLKNNPKMKRKPFTKRNNYSRILSRQQYGRLETLLKYKLAMKGLPEPKFVNAAYTSQCCPACGHTDKNNRHDRSFSCTNSICQYQEHADIVGANNIAGKHIHFKHIKSLIVKGEKLPHDLKYNHWIKDNLRL</sequence>
<accession>A0ABW7IRN0</accession>
<evidence type="ECO:0000259" key="2">
    <source>
        <dbReference type="Pfam" id="PF07282"/>
    </source>
</evidence>
<dbReference type="InterPro" id="IPR010095">
    <property type="entry name" value="Cas12f1-like_TNB"/>
</dbReference>
<gene>
    <name evidence="3" type="ORF">ACGRQ9_01945</name>
</gene>
<evidence type="ECO:0000313" key="3">
    <source>
        <dbReference type="EMBL" id="MFH0264297.1"/>
    </source>
</evidence>
<evidence type="ECO:0000313" key="4">
    <source>
        <dbReference type="Proteomes" id="UP001607151"/>
    </source>
</evidence>
<comment type="caution">
    <text evidence="3">The sequence shown here is derived from an EMBL/GenBank/DDBJ whole genome shotgun (WGS) entry which is preliminary data.</text>
</comment>
<reference evidence="3 4" key="1">
    <citation type="submission" date="2024-10" db="EMBL/GenBank/DDBJ databases">
        <authorList>
            <person name="Yibar A."/>
            <person name="Saticioglu I.B."/>
            <person name="Duman M."/>
            <person name="Ajmi N."/>
            <person name="Gurler F."/>
            <person name="Ay H."/>
            <person name="Onuk E."/>
            <person name="Guler S."/>
            <person name="Romalde J.L."/>
        </authorList>
    </citation>
    <scope>NUCLEOTIDE SEQUENCE [LARGE SCALE GENOMIC DNA]</scope>
    <source>
        <strain evidence="3 4">14-MA-B</strain>
    </source>
</reference>
<keyword evidence="1" id="KW-0238">DNA-binding</keyword>
<dbReference type="Proteomes" id="UP001607151">
    <property type="component" value="Unassembled WGS sequence"/>
</dbReference>
<name>A0ABW7IRN0_9VIBR</name>
<protein>
    <submittedName>
        <fullName evidence="3">Zinc ribbon domain-containing protein</fullName>
    </submittedName>
</protein>
<dbReference type="RefSeq" id="WP_394607202.1">
    <property type="nucleotide sequence ID" value="NZ_JBIHSN010000002.1"/>
</dbReference>